<evidence type="ECO:0000256" key="3">
    <source>
        <dbReference type="ARBA" id="ARBA00022598"/>
    </source>
</evidence>
<comment type="pathway">
    <text evidence="1">Phytoalexin biosynthesis; 3,4',5-trihydroxystilbene biosynthesis; 3,4',5-trihydroxystilbene from trans-4-coumarate: step 1/2.</text>
</comment>
<gene>
    <name evidence="7" type="ORF">SSX86_001372</name>
</gene>
<keyword evidence="8" id="KW-1185">Reference proteome</keyword>
<dbReference type="Pfam" id="PF13193">
    <property type="entry name" value="AMP-binding_C"/>
    <property type="match status" value="1"/>
</dbReference>
<feature type="domain" description="AMP-binding enzyme C-terminal" evidence="6">
    <location>
        <begin position="361"/>
        <end position="435"/>
    </location>
</feature>
<dbReference type="FunFam" id="3.30.300.30:FF:000008">
    <property type="entry name" value="2,3-dihydroxybenzoate-AMP ligase"/>
    <property type="match status" value="1"/>
</dbReference>
<dbReference type="InterPro" id="IPR000873">
    <property type="entry name" value="AMP-dep_synth/lig_dom"/>
</dbReference>
<dbReference type="Proteomes" id="UP001408789">
    <property type="component" value="Unassembled WGS sequence"/>
</dbReference>
<evidence type="ECO:0000256" key="4">
    <source>
        <dbReference type="ARBA" id="ARBA00023051"/>
    </source>
</evidence>
<dbReference type="Pfam" id="PF00501">
    <property type="entry name" value="AMP-binding"/>
    <property type="match status" value="2"/>
</dbReference>
<protein>
    <submittedName>
        <fullName evidence="7">Uncharacterized protein</fullName>
    </submittedName>
</protein>
<dbReference type="EMBL" id="JBCNJP010000003">
    <property type="protein sequence ID" value="KAK9079699.1"/>
    <property type="molecule type" value="Genomic_DNA"/>
</dbReference>
<evidence type="ECO:0000259" key="6">
    <source>
        <dbReference type="Pfam" id="PF13193"/>
    </source>
</evidence>
<name>A0AAP0DRH9_9ASTR</name>
<sequence length="453" mass="50392">MGRVYTLGSSTTALAPNVPPMLELQFGVPMAGAIICNLNTRLDHNMLSTLLKHSEAKILFVDHKLLSVVEEAIDLLERMHSKHPRVVVISEPGGSGCEYESLVSSGVTEFSIIRPNNECDPISLNYTSGTTSRPKGIVYSYRGAYLSALASVFIRGGTNICLRRCDPEDIFDNIMNHNVTHMDGAPTVLNMIVNSLLTNQKPLPHKVEILTGGAPPPPTIISKIEELGFQVRHVYGLTETFGPATLNLWKPEWDRLPCEEQMEIRARQGVQIFVTEEIDVKDPITMESIKRDGKSLGEIMIRGNTVMSGYLKDLKATEEAFAGGWFRSGDLAVKHPDGYIEVKDRCKDIIISGGENISTIEMETVIYNHPGVLEVAVVARPDDYWGQTPCAFVKLKDNVDVDERDIIEHCRDHMPHFMAPRTVVFDDLPRNSTGKVQKFVLREKAKLMGSLSY</sequence>
<keyword evidence="4" id="KW-0587">Phenylpropanoid metabolism</keyword>
<dbReference type="Gene3D" id="3.40.50.12780">
    <property type="entry name" value="N-terminal domain of ligase-like"/>
    <property type="match status" value="2"/>
</dbReference>
<dbReference type="GO" id="GO:0016874">
    <property type="term" value="F:ligase activity"/>
    <property type="evidence" value="ECO:0007669"/>
    <property type="project" value="UniProtKB-KW"/>
</dbReference>
<evidence type="ECO:0000313" key="8">
    <source>
        <dbReference type="Proteomes" id="UP001408789"/>
    </source>
</evidence>
<dbReference type="Gene3D" id="3.30.300.30">
    <property type="match status" value="1"/>
</dbReference>
<dbReference type="GO" id="GO:0009698">
    <property type="term" value="P:phenylpropanoid metabolic process"/>
    <property type="evidence" value="ECO:0007669"/>
    <property type="project" value="UniProtKB-KW"/>
</dbReference>
<proteinExistence type="inferred from homology"/>
<evidence type="ECO:0000259" key="5">
    <source>
        <dbReference type="Pfam" id="PF00501"/>
    </source>
</evidence>
<dbReference type="PANTHER" id="PTHR43859:SF38">
    <property type="entry name" value="AMP-DEPENDENT SYNTHETASE_LIGASE, AMP-BINDING ENZYME DOMAIN-CONTAINING PROTEIN"/>
    <property type="match status" value="1"/>
</dbReference>
<evidence type="ECO:0000256" key="2">
    <source>
        <dbReference type="ARBA" id="ARBA00006432"/>
    </source>
</evidence>
<evidence type="ECO:0000256" key="1">
    <source>
        <dbReference type="ARBA" id="ARBA00004930"/>
    </source>
</evidence>
<dbReference type="InterPro" id="IPR025110">
    <property type="entry name" value="AMP-bd_C"/>
</dbReference>
<dbReference type="SUPFAM" id="SSF56801">
    <property type="entry name" value="Acetyl-CoA synthetase-like"/>
    <property type="match status" value="1"/>
</dbReference>
<dbReference type="InterPro" id="IPR045851">
    <property type="entry name" value="AMP-bd_C_sf"/>
</dbReference>
<keyword evidence="3" id="KW-0436">Ligase</keyword>
<reference evidence="7 8" key="1">
    <citation type="submission" date="2024-04" db="EMBL/GenBank/DDBJ databases">
        <title>The reference genome of an endangered Asteraceae, Deinandra increscens subsp. villosa, native to the Central Coast of California.</title>
        <authorList>
            <person name="Guilliams M."/>
            <person name="Hasenstab-Lehman K."/>
            <person name="Meyer R."/>
            <person name="Mcevoy S."/>
        </authorList>
    </citation>
    <scope>NUCLEOTIDE SEQUENCE [LARGE SCALE GENOMIC DNA]</scope>
    <source>
        <tissue evidence="7">Leaf</tissue>
    </source>
</reference>
<comment type="similarity">
    <text evidence="2">Belongs to the ATP-dependent AMP-binding enzyme family.</text>
</comment>
<dbReference type="PANTHER" id="PTHR43859">
    <property type="entry name" value="ACYL-ACTIVATING ENZYME"/>
    <property type="match status" value="1"/>
</dbReference>
<organism evidence="7 8">
    <name type="scientific">Deinandra increscens subsp. villosa</name>
    <dbReference type="NCBI Taxonomy" id="3103831"/>
    <lineage>
        <taxon>Eukaryota</taxon>
        <taxon>Viridiplantae</taxon>
        <taxon>Streptophyta</taxon>
        <taxon>Embryophyta</taxon>
        <taxon>Tracheophyta</taxon>
        <taxon>Spermatophyta</taxon>
        <taxon>Magnoliopsida</taxon>
        <taxon>eudicotyledons</taxon>
        <taxon>Gunneridae</taxon>
        <taxon>Pentapetalae</taxon>
        <taxon>asterids</taxon>
        <taxon>campanulids</taxon>
        <taxon>Asterales</taxon>
        <taxon>Asteraceae</taxon>
        <taxon>Asteroideae</taxon>
        <taxon>Heliantheae alliance</taxon>
        <taxon>Madieae</taxon>
        <taxon>Madiinae</taxon>
        <taxon>Deinandra</taxon>
    </lineage>
</organism>
<dbReference type="InterPro" id="IPR042099">
    <property type="entry name" value="ANL_N_sf"/>
</dbReference>
<feature type="domain" description="AMP-dependent synthetase/ligase" evidence="5">
    <location>
        <begin position="14"/>
        <end position="147"/>
    </location>
</feature>
<comment type="caution">
    <text evidence="7">The sequence shown here is derived from an EMBL/GenBank/DDBJ whole genome shotgun (WGS) entry which is preliminary data.</text>
</comment>
<evidence type="ECO:0000313" key="7">
    <source>
        <dbReference type="EMBL" id="KAK9079699.1"/>
    </source>
</evidence>
<dbReference type="PROSITE" id="PS00455">
    <property type="entry name" value="AMP_BINDING"/>
    <property type="match status" value="1"/>
</dbReference>
<feature type="domain" description="AMP-dependent synthetase/ligase" evidence="5">
    <location>
        <begin position="148"/>
        <end position="311"/>
    </location>
</feature>
<accession>A0AAP0DRH9</accession>
<dbReference type="InterPro" id="IPR020845">
    <property type="entry name" value="AMP-binding_CS"/>
</dbReference>
<dbReference type="AlphaFoldDB" id="A0AAP0DRH9"/>